<dbReference type="PANTHER" id="PTHR30619">
    <property type="entry name" value="DNA INTERNALIZATION/COMPETENCE PROTEIN COMEC/REC2"/>
    <property type="match status" value="1"/>
</dbReference>
<feature type="transmembrane region" description="Helical" evidence="1">
    <location>
        <begin position="12"/>
        <end position="31"/>
    </location>
</feature>
<organism evidence="3 4">
    <name type="scientific">Candidatus Zambryskibacteria bacterium CG22_combo_CG10-13_8_21_14_all_42_17</name>
    <dbReference type="NCBI Taxonomy" id="1975118"/>
    <lineage>
        <taxon>Bacteria</taxon>
        <taxon>Candidatus Zambryskiibacteriota</taxon>
    </lineage>
</organism>
<protein>
    <submittedName>
        <fullName evidence="3">Competence protein ComE</fullName>
    </submittedName>
</protein>
<keyword evidence="1" id="KW-0472">Membrane</keyword>
<comment type="caution">
    <text evidence="3">The sequence shown here is derived from an EMBL/GenBank/DDBJ whole genome shotgun (WGS) entry which is preliminary data.</text>
</comment>
<dbReference type="PANTHER" id="PTHR30619:SF1">
    <property type="entry name" value="RECOMBINATION PROTEIN 2"/>
    <property type="match status" value="1"/>
</dbReference>
<dbReference type="CDD" id="cd07731">
    <property type="entry name" value="ComA-like_MBL-fold"/>
    <property type="match status" value="1"/>
</dbReference>
<feature type="domain" description="Metallo-beta-lactamase" evidence="2">
    <location>
        <begin position="49"/>
        <end position="246"/>
    </location>
</feature>
<sequence>MVNYVTGLKEQWKACLIGLLIISNIFVWVAVYERHTGEILSLYFFDVGQGDAIFIDSPRHGRVLIDGGRNKKVLTELGKVLPFADRRIDVVIATHPDGDHIGGLPEVLSRYSVGIFLEPGVSIESSVNDELHARLLNQNIPVLEAKRGMVVNFGDGVYLTILFPNQDVSWWPNNDGSIVSRLSYGDRVFLLTGDAVFRTENILLNLNSGILKADVLQAGHHGSHTSTSLAFAESVLPAYAVVSSGKDNSYGHPHQTVLDILAKVGAEVVNTALFGTIRFDTDGHSLELK</sequence>
<name>A0A2H0BFC3_9BACT</name>
<dbReference type="SUPFAM" id="SSF56281">
    <property type="entry name" value="Metallo-hydrolase/oxidoreductase"/>
    <property type="match status" value="1"/>
</dbReference>
<dbReference type="EMBL" id="PCST01000019">
    <property type="protein sequence ID" value="PIP55720.1"/>
    <property type="molecule type" value="Genomic_DNA"/>
</dbReference>
<dbReference type="Pfam" id="PF00753">
    <property type="entry name" value="Lactamase_B"/>
    <property type="match status" value="1"/>
</dbReference>
<dbReference type="Proteomes" id="UP000229794">
    <property type="component" value="Unassembled WGS sequence"/>
</dbReference>
<dbReference type="Gene3D" id="3.60.15.10">
    <property type="entry name" value="Ribonuclease Z/Hydroxyacylglutathione hydrolase-like"/>
    <property type="match status" value="1"/>
</dbReference>
<keyword evidence="1" id="KW-0812">Transmembrane</keyword>
<dbReference type="AlphaFoldDB" id="A0A2H0BFC3"/>
<dbReference type="SMART" id="SM00849">
    <property type="entry name" value="Lactamase_B"/>
    <property type="match status" value="1"/>
</dbReference>
<accession>A0A2H0BFC3</accession>
<proteinExistence type="predicted"/>
<dbReference type="InterPro" id="IPR035681">
    <property type="entry name" value="ComA-like_MBL"/>
</dbReference>
<evidence type="ECO:0000259" key="2">
    <source>
        <dbReference type="SMART" id="SM00849"/>
    </source>
</evidence>
<dbReference type="InterPro" id="IPR001279">
    <property type="entry name" value="Metallo-B-lactamas"/>
</dbReference>
<evidence type="ECO:0000313" key="4">
    <source>
        <dbReference type="Proteomes" id="UP000229794"/>
    </source>
</evidence>
<evidence type="ECO:0000313" key="3">
    <source>
        <dbReference type="EMBL" id="PIP55720.1"/>
    </source>
</evidence>
<gene>
    <name evidence="3" type="ORF">COX06_01465</name>
</gene>
<reference evidence="3 4" key="1">
    <citation type="submission" date="2017-09" db="EMBL/GenBank/DDBJ databases">
        <title>Depth-based differentiation of microbial function through sediment-hosted aquifers and enrichment of novel symbionts in the deep terrestrial subsurface.</title>
        <authorList>
            <person name="Probst A.J."/>
            <person name="Ladd B."/>
            <person name="Jarett J.K."/>
            <person name="Geller-Mcgrath D.E."/>
            <person name="Sieber C.M."/>
            <person name="Emerson J.B."/>
            <person name="Anantharaman K."/>
            <person name="Thomas B.C."/>
            <person name="Malmstrom R."/>
            <person name="Stieglmeier M."/>
            <person name="Klingl A."/>
            <person name="Woyke T."/>
            <person name="Ryan C.M."/>
            <person name="Banfield J.F."/>
        </authorList>
    </citation>
    <scope>NUCLEOTIDE SEQUENCE [LARGE SCALE GENOMIC DNA]</scope>
    <source>
        <strain evidence="3">CG22_combo_CG10-13_8_21_14_all_42_17</strain>
    </source>
</reference>
<keyword evidence="1" id="KW-1133">Transmembrane helix</keyword>
<evidence type="ECO:0000256" key="1">
    <source>
        <dbReference type="SAM" id="Phobius"/>
    </source>
</evidence>
<dbReference type="InterPro" id="IPR036866">
    <property type="entry name" value="RibonucZ/Hydroxyglut_hydro"/>
</dbReference>
<dbReference type="InterPro" id="IPR052159">
    <property type="entry name" value="Competence_DNA_uptake"/>
</dbReference>